<keyword evidence="2" id="KW-0863">Zinc-finger</keyword>
<evidence type="ECO:0000313" key="7">
    <source>
        <dbReference type="Proteomes" id="UP000030689"/>
    </source>
</evidence>
<dbReference type="Gene3D" id="3.30.40.10">
    <property type="entry name" value="Zinc/RING finger domain, C3HC4 (zinc finger)"/>
    <property type="match status" value="1"/>
</dbReference>
<keyword evidence="4" id="KW-1133">Transmembrane helix</keyword>
<dbReference type="KEGG" id="eus:EUTSA_v10010904mg"/>
<dbReference type="Gramene" id="ESQ45078">
    <property type="protein sequence ID" value="ESQ45078"/>
    <property type="gene ID" value="EUTSA_v10010904mg"/>
</dbReference>
<dbReference type="Proteomes" id="UP000030689">
    <property type="component" value="Unassembled WGS sequence"/>
</dbReference>
<dbReference type="PANTHER" id="PTHR46214:SF30">
    <property type="entry name" value="OS01G0850200 PROTEIN"/>
    <property type="match status" value="1"/>
</dbReference>
<evidence type="ECO:0000313" key="6">
    <source>
        <dbReference type="EMBL" id="ESQ45078.1"/>
    </source>
</evidence>
<keyword evidence="1" id="KW-0479">Metal-binding</keyword>
<accession>V4LYU7</accession>
<feature type="domain" description="RING-CH-type" evidence="5">
    <location>
        <begin position="5"/>
        <end position="68"/>
    </location>
</feature>
<dbReference type="Pfam" id="PF12906">
    <property type="entry name" value="RINGv"/>
    <property type="match status" value="1"/>
</dbReference>
<proteinExistence type="predicted"/>
<dbReference type="PROSITE" id="PS51292">
    <property type="entry name" value="ZF_RING_CH"/>
    <property type="match status" value="1"/>
</dbReference>
<evidence type="ECO:0000256" key="2">
    <source>
        <dbReference type="ARBA" id="ARBA00022771"/>
    </source>
</evidence>
<evidence type="ECO:0000256" key="1">
    <source>
        <dbReference type="ARBA" id="ARBA00022723"/>
    </source>
</evidence>
<dbReference type="InterPro" id="IPR013083">
    <property type="entry name" value="Znf_RING/FYVE/PHD"/>
</dbReference>
<dbReference type="SUPFAM" id="SSF57850">
    <property type="entry name" value="RING/U-box"/>
    <property type="match status" value="1"/>
</dbReference>
<evidence type="ECO:0000259" key="5">
    <source>
        <dbReference type="PROSITE" id="PS51292"/>
    </source>
</evidence>
<keyword evidence="4" id="KW-0472">Membrane</keyword>
<dbReference type="InterPro" id="IPR011016">
    <property type="entry name" value="Znf_RING-CH"/>
</dbReference>
<feature type="transmembrane region" description="Helical" evidence="4">
    <location>
        <begin position="104"/>
        <end position="125"/>
    </location>
</feature>
<name>V4LYU7_EUTSA</name>
<protein>
    <recommendedName>
        <fullName evidence="5">RING-CH-type domain-containing protein</fullName>
    </recommendedName>
</protein>
<reference evidence="6 7" key="1">
    <citation type="journal article" date="2013" name="Front. Plant Sci.">
        <title>The Reference Genome of the Halophytic Plant Eutrema salsugineum.</title>
        <authorList>
            <person name="Yang R."/>
            <person name="Jarvis D.E."/>
            <person name="Chen H."/>
            <person name="Beilstein M.A."/>
            <person name="Grimwood J."/>
            <person name="Jenkins J."/>
            <person name="Shu S."/>
            <person name="Prochnik S."/>
            <person name="Xin M."/>
            <person name="Ma C."/>
            <person name="Schmutz J."/>
            <person name="Wing R.A."/>
            <person name="Mitchell-Olds T."/>
            <person name="Schumaker K.S."/>
            <person name="Wang X."/>
        </authorList>
    </citation>
    <scope>NUCLEOTIDE SEQUENCE [LARGE SCALE GENOMIC DNA]</scope>
</reference>
<dbReference type="SMART" id="SM00744">
    <property type="entry name" value="RINGv"/>
    <property type="match status" value="1"/>
</dbReference>
<sequence length="127" mass="14282">MSHIDLEQGTDQCRICQLEVRSYGQGLIELGCSCKDDLAFAHRQCAETWFKLKGNEVCEICHSVARNVAGGNEMIEEEVAVAVAVEEGRGGDASAREERASWTWLMYIIVLMLLIIIWPFIYVSINE</sequence>
<gene>
    <name evidence="6" type="ORF">EUTSA_v10010904mg</name>
</gene>
<organism evidence="6 7">
    <name type="scientific">Eutrema salsugineum</name>
    <name type="common">Saltwater cress</name>
    <name type="synonym">Sisymbrium salsugineum</name>
    <dbReference type="NCBI Taxonomy" id="72664"/>
    <lineage>
        <taxon>Eukaryota</taxon>
        <taxon>Viridiplantae</taxon>
        <taxon>Streptophyta</taxon>
        <taxon>Embryophyta</taxon>
        <taxon>Tracheophyta</taxon>
        <taxon>Spermatophyta</taxon>
        <taxon>Magnoliopsida</taxon>
        <taxon>eudicotyledons</taxon>
        <taxon>Gunneridae</taxon>
        <taxon>Pentapetalae</taxon>
        <taxon>rosids</taxon>
        <taxon>malvids</taxon>
        <taxon>Brassicales</taxon>
        <taxon>Brassicaceae</taxon>
        <taxon>Eutremeae</taxon>
        <taxon>Eutrema</taxon>
    </lineage>
</organism>
<dbReference type="EMBL" id="KI517435">
    <property type="protein sequence ID" value="ESQ45078.1"/>
    <property type="molecule type" value="Genomic_DNA"/>
</dbReference>
<evidence type="ECO:0000256" key="4">
    <source>
        <dbReference type="SAM" id="Phobius"/>
    </source>
</evidence>
<dbReference type="eggNOG" id="KOG1609">
    <property type="taxonomic scope" value="Eukaryota"/>
</dbReference>
<dbReference type="PANTHER" id="PTHR46214">
    <property type="entry name" value="ZINC FINGER, RING-CH-TYPE"/>
    <property type="match status" value="1"/>
</dbReference>
<dbReference type="GO" id="GO:0008270">
    <property type="term" value="F:zinc ion binding"/>
    <property type="evidence" value="ECO:0007669"/>
    <property type="project" value="UniProtKB-KW"/>
</dbReference>
<evidence type="ECO:0000256" key="3">
    <source>
        <dbReference type="ARBA" id="ARBA00022833"/>
    </source>
</evidence>
<keyword evidence="4" id="KW-0812">Transmembrane</keyword>
<keyword evidence="3" id="KW-0862">Zinc</keyword>
<keyword evidence="7" id="KW-1185">Reference proteome</keyword>
<dbReference type="AlphaFoldDB" id="V4LYU7"/>